<accession>K5BFW6</accession>
<evidence type="ECO:0000313" key="2">
    <source>
        <dbReference type="Proteomes" id="UP000006265"/>
    </source>
</evidence>
<keyword evidence="2" id="KW-1185">Reference proteome</keyword>
<proteinExistence type="predicted"/>
<dbReference type="InterPro" id="IPR001940">
    <property type="entry name" value="Peptidase_S1C"/>
</dbReference>
<dbReference type="Pfam" id="PF13365">
    <property type="entry name" value="Trypsin_2"/>
    <property type="match status" value="1"/>
</dbReference>
<dbReference type="PRINTS" id="PR00834">
    <property type="entry name" value="PROTEASES2C"/>
</dbReference>
<dbReference type="AlphaFoldDB" id="K5BFW6"/>
<dbReference type="Gene3D" id="2.40.10.10">
    <property type="entry name" value="Trypsin-like serine proteases"/>
    <property type="match status" value="2"/>
</dbReference>
<dbReference type="STRING" id="1122247.GCA_000379865_02177"/>
<dbReference type="InterPro" id="IPR009003">
    <property type="entry name" value="Peptidase_S1_PA"/>
</dbReference>
<sequence length="252" mass="25819">MGTWLVAIVVAIGGLGCARVSLHVEDPEAQHHEDVVPSVAPPDEALADSPVVAEAARSVVKVNTMAPVCQKQLSGSGVVIAPSRVMSAAHTVAGAETVTVSADGRDWPATVVSFDPSMDIAVLDVPGLPAPPLEMAEQPALTGTDALVLGYPGGGPLVATPARIREIIELRGPDIYNTTTVKREVYVIRGHVRQGDSGGPLIDLNNRVLGISFGAAVDDPETGFVLTARQIYSLVVQGVGATAPVATGACVG</sequence>
<evidence type="ECO:0000313" key="1">
    <source>
        <dbReference type="EMBL" id="EKF24232.1"/>
    </source>
</evidence>
<protein>
    <submittedName>
        <fullName evidence="1">Trypsin family protein</fullName>
    </submittedName>
</protein>
<dbReference type="PANTHER" id="PTHR43019">
    <property type="entry name" value="SERINE ENDOPROTEASE DEGS"/>
    <property type="match status" value="1"/>
</dbReference>
<dbReference type="PATRIC" id="fig|1122247.3.peg.1690"/>
<dbReference type="EMBL" id="AMRA01000043">
    <property type="protein sequence ID" value="EKF24232.1"/>
    <property type="molecule type" value="Genomic_DNA"/>
</dbReference>
<dbReference type="eggNOG" id="COG0265">
    <property type="taxonomic scope" value="Bacteria"/>
</dbReference>
<dbReference type="SUPFAM" id="SSF50494">
    <property type="entry name" value="Trypsin-like serine proteases"/>
    <property type="match status" value="1"/>
</dbReference>
<organism evidence="1 2">
    <name type="scientific">Mycolicibacterium hassiacum (strain DSM 44199 / CIP 105218 / JCM 12690 / 3849)</name>
    <name type="common">Mycobacterium hassiacum</name>
    <dbReference type="NCBI Taxonomy" id="1122247"/>
    <lineage>
        <taxon>Bacteria</taxon>
        <taxon>Bacillati</taxon>
        <taxon>Actinomycetota</taxon>
        <taxon>Actinomycetes</taxon>
        <taxon>Mycobacteriales</taxon>
        <taxon>Mycobacteriaceae</taxon>
        <taxon>Mycolicibacterium</taxon>
    </lineage>
</organism>
<dbReference type="MEROPS" id="S01.513"/>
<dbReference type="InterPro" id="IPR047680">
    <property type="entry name" value="MarP-like"/>
</dbReference>
<dbReference type="GO" id="GO:0004252">
    <property type="term" value="F:serine-type endopeptidase activity"/>
    <property type="evidence" value="ECO:0007669"/>
    <property type="project" value="InterPro"/>
</dbReference>
<dbReference type="InterPro" id="IPR043504">
    <property type="entry name" value="Peptidase_S1_PA_chymotrypsin"/>
</dbReference>
<comment type="caution">
    <text evidence="1">The sequence shown here is derived from an EMBL/GenBank/DDBJ whole genome shotgun (WGS) entry which is preliminary data.</text>
</comment>
<dbReference type="Proteomes" id="UP000006265">
    <property type="component" value="Unassembled WGS sequence"/>
</dbReference>
<name>K5BFW6_MYCHD</name>
<dbReference type="PANTHER" id="PTHR43019:SF23">
    <property type="entry name" value="PROTEASE DO-LIKE 5, CHLOROPLASTIC"/>
    <property type="match status" value="1"/>
</dbReference>
<dbReference type="GO" id="GO:0006508">
    <property type="term" value="P:proteolysis"/>
    <property type="evidence" value="ECO:0007669"/>
    <property type="project" value="InterPro"/>
</dbReference>
<dbReference type="NCBIfam" id="NF033740">
    <property type="entry name" value="MarP_fam_protase"/>
    <property type="match status" value="1"/>
</dbReference>
<gene>
    <name evidence="1" type="ORF">C731_1755</name>
</gene>
<reference evidence="1 2" key="1">
    <citation type="journal article" date="2012" name="J. Bacteriol.">
        <title>Genome sequence of Mycobacterium hassiacum DSM 44199, a rare source of heat-stable mycobacterial proteins.</title>
        <authorList>
            <person name="Tiago I."/>
            <person name="Maranha A."/>
            <person name="Mendes V."/>
            <person name="Alarico S."/>
            <person name="Moynihan P.J."/>
            <person name="Clarke A.J."/>
            <person name="Macedo-Ribeiro S."/>
            <person name="Pereira P.J."/>
            <person name="Empadinhas N."/>
        </authorList>
    </citation>
    <scope>NUCLEOTIDE SEQUENCE [LARGE SCALE GENOMIC DNA]</scope>
    <source>
        <strain evidence="2">DSM 44199 / CIP 105218 / JCM 12690 / 3849</strain>
    </source>
</reference>